<protein>
    <submittedName>
        <fullName evidence="1">Uncharacterized protein</fullName>
    </submittedName>
</protein>
<keyword evidence="2" id="KW-1185">Reference proteome</keyword>
<organism evidence="1 2">
    <name type="scientific">Pseudalgibacter alginicilyticus</name>
    <dbReference type="NCBI Taxonomy" id="1736674"/>
    <lineage>
        <taxon>Bacteria</taxon>
        <taxon>Pseudomonadati</taxon>
        <taxon>Bacteroidota</taxon>
        <taxon>Flavobacteriia</taxon>
        <taxon>Flavobacteriales</taxon>
        <taxon>Flavobacteriaceae</taxon>
        <taxon>Pseudalgibacter</taxon>
    </lineage>
</organism>
<proteinExistence type="predicted"/>
<dbReference type="OrthoDB" id="9772295at2"/>
<evidence type="ECO:0000313" key="1">
    <source>
        <dbReference type="EMBL" id="ALJ05709.1"/>
    </source>
</evidence>
<sequence length="459" mass="53403">MNQKHIQHLYWRVGFGILPTELENISKKSKKEVVDNLFQISKKITPLEVDVSDLEELFGGSFDTIKANRNQIQKLSREKTLELNVAWIDRLTYPKELLREKMTLFWANHFVCEDNNYIYTQNFHNTLRQYALGNFKDFVMAISKEAAMTKYLNTKQNKKQKPNENFARELMELFTLGVGNYTEEDIKESARAFTGYGHNFEGDFVFRQRQHDEGVKTFFGKTGAFNGDDIINIILNERQCAKYICGKLYRYFVNDTINDEHVNQMTNVFYKDYDIENIMRFILLSDWFYDEKNIGTKIKSPMELLVGMRNVVPVDFKNAKQLLNIQKLLGQILLNPPNVAGWKGGRNWIDSNTIVLRLKLPSLLLNHAYISKAVSGTTDRFLETKKAIFKKQFGKRFNTVPDWNVFNAVFKNVDVDDLETLILACKMNDGASRYLGALSKVSKQEYCVQLMSLPEYQMC</sequence>
<dbReference type="EMBL" id="CP012898">
    <property type="protein sequence ID" value="ALJ05709.1"/>
    <property type="molecule type" value="Genomic_DNA"/>
</dbReference>
<evidence type="ECO:0000313" key="2">
    <source>
        <dbReference type="Proteomes" id="UP000057981"/>
    </source>
</evidence>
<dbReference type="PATRIC" id="fig|1736674.3.peg.2354"/>
<accession>A0A0P0CHQ7</accession>
<dbReference type="KEGG" id="ahz:APS56_11485"/>
<dbReference type="InterPro" id="IPR014917">
    <property type="entry name" value="DUF1800"/>
</dbReference>
<gene>
    <name evidence="1" type="ORF">APS56_11485</name>
</gene>
<dbReference type="AlphaFoldDB" id="A0A0P0CHQ7"/>
<dbReference type="STRING" id="1736674.APS56_11485"/>
<dbReference type="RefSeq" id="WP_054728230.1">
    <property type="nucleotide sequence ID" value="NZ_CP012898.1"/>
</dbReference>
<name>A0A0P0CHQ7_9FLAO</name>
<dbReference type="Proteomes" id="UP000057981">
    <property type="component" value="Chromosome"/>
</dbReference>
<reference evidence="1 2" key="1">
    <citation type="submission" date="2015-10" db="EMBL/GenBank/DDBJ databases">
        <authorList>
            <person name="Gilbert D.G."/>
        </authorList>
    </citation>
    <scope>NUCLEOTIDE SEQUENCE [LARGE SCALE GENOMIC DNA]</scope>
    <source>
        <strain evidence="2">HZ-22</strain>
    </source>
</reference>
<dbReference type="Pfam" id="PF08811">
    <property type="entry name" value="DUF1800"/>
    <property type="match status" value="1"/>
</dbReference>